<accession>A0A934RWC5</accession>
<reference evidence="3" key="1">
    <citation type="submission" date="2021-01" db="EMBL/GenBank/DDBJ databases">
        <title>Modified the classification status of verrucomicrobia.</title>
        <authorList>
            <person name="Feng X."/>
        </authorList>
    </citation>
    <scope>NUCLEOTIDE SEQUENCE</scope>
    <source>
        <strain evidence="3">KCTC 13126</strain>
    </source>
</reference>
<feature type="signal peptide" evidence="2">
    <location>
        <begin position="1"/>
        <end position="20"/>
    </location>
</feature>
<gene>
    <name evidence="3" type="ORF">JIN87_14130</name>
</gene>
<feature type="chain" id="PRO_5037627152" evidence="2">
    <location>
        <begin position="21"/>
        <end position="1548"/>
    </location>
</feature>
<proteinExistence type="predicted"/>
<dbReference type="Proteomes" id="UP000617628">
    <property type="component" value="Unassembled WGS sequence"/>
</dbReference>
<evidence type="ECO:0000256" key="1">
    <source>
        <dbReference type="SAM" id="MobiDB-lite"/>
    </source>
</evidence>
<comment type="caution">
    <text evidence="3">The sequence shown here is derived from an EMBL/GenBank/DDBJ whole genome shotgun (WGS) entry which is preliminary data.</text>
</comment>
<dbReference type="Pfam" id="PF24251">
    <property type="entry name" value="DUF7453"/>
    <property type="match status" value="1"/>
</dbReference>
<dbReference type="NCBIfam" id="TIGR05002">
    <property type="entry name" value="NxxGxxAF_repeat"/>
    <property type="match status" value="1"/>
</dbReference>
<sequence>MKLPLASLACGVLVAAPLLSQNVSVELILAPGLTTHGGEIEYDLYSYPIWNSNGDTYFKSRFLDYTGDLGTGGYVFHKLDAPNTANPILRDDTGDFDSFNFSRFGISDANELFFDSATDDDASHSLFKLVNGGTTKIEQRATLIGVAPNGSAIARNYADVATLDIGRVAPGSTTLDSIVKSGETVAGLDGATIKTLGTIHYNPKGQIAFTAILQGDGIDISNDHALIRENTDGSLELIARESNSHPENSSLEPDGAYLSLQENEAAFGFNGQGHIAFKADVSDNSSELTNRTTTLWFAAPGEDAQLIARLGVPTPTSNAGTVEFVGFRSDNGEIGRQPILDATGNVYFMARVDTGEFPEPLSLFKWDGSSISKVIEFNKSLPLPEIEAPSVSPQSLAISPNGRIAIYGVVKSGSSSLAGVLWAQDDKGVFATVAARNVSQTPFERENLVTTGGDLGKITRLYTPPQEVALSGSEDGLSTLWWTPDERLLFATRTANSGIDSYYCLATIGEPKIPASGNKYTWDGGIETTAWNDIESGRTNWVDTVGARWSLPPNRNDAEVVIPNQTDSVLLTGENVEVGSFTSKGTLELNTNLTVNGDADVFDISLEESGNFIAKGSLTQGGLISSLNDGIRFTPMAESETATTSGTILAEKVGINATSEYTLSIDNSADIHTDGTAGIFAESTNGDILLDNTGEIDSANGPAFHLIAPQGTIDLTSSTPESDIRGLTESGIHLHSLKAITATVEGGITAIAEDVQGEHAGLYAHSTAGPVSVEVNGEISATNTQGIRAKAKGLASVTHEGRITSYFSGIFASSTDSDVFVESRQAIISGDLGGITGIAENGSATIHAGEISVNGGHAVSAQAENTVGVYAYSPINAIDVQSAIEAISSSGNVLVDSAAEISTFGSSNPGTGISVRAAGDITVKQRAKVTTSFPAVIADSSDGHVHIDSSQAWIDADYGGLIAKASNGEVEIKSGELNIGRGDAIEALAKGDVSITHNGPVKVIGDGNSQRTAFGIDAESTEGMVEINSNGNIDTTHNGLSTAISALAKQDILINSSGDLSTYDFGTFFAKSETGSIQLTHRGSILSTNNGRGLIADAPQGFIVINLLDSDSLLASIGSKNEALKATADQSISVISRSSIQSKGDQSPAVSLTSATSGVSFTGHNDIFPGPDSEAIRLSSPTTSTINLTGGDILSPGGEVSVIQFLDGTQNRLTNHASIEALEGIAIKSEDADVTIDNHRSIIGDIALGTGTNILTNHPNAILSPEKDLHIGPDGSIVNQGVLDLTRGGDFTLIGSIQFSNTSKFLIKQTSPTLTNWLNASKESTLAGTVVLQLDPDLTTAPDQSFQIMTALGLTGTFDQVHLAPLGLDNQEAIQFATQFPSRQTALTTSYTDNDVNVVLSPLAIDDYESWKNHFIPGETTSDSPTAAPQNDSDLLADPDQDGLSNLEEYAFGTHPLLASRQPIEYATLASNDSVSDKLLLTFPWVAENGDLNWSLEESEDLEAWETVSVEVASTKKIGEITFLTIEPTIKAEKSFLRLKINYVSDSN</sequence>
<keyword evidence="4" id="KW-1185">Reference proteome</keyword>
<organism evidence="3 4">
    <name type="scientific">Pelagicoccus mobilis</name>
    <dbReference type="NCBI Taxonomy" id="415221"/>
    <lineage>
        <taxon>Bacteria</taxon>
        <taxon>Pseudomonadati</taxon>
        <taxon>Verrucomicrobiota</taxon>
        <taxon>Opitutia</taxon>
        <taxon>Puniceicoccales</taxon>
        <taxon>Pelagicoccaceae</taxon>
        <taxon>Pelagicoccus</taxon>
    </lineage>
</organism>
<evidence type="ECO:0000256" key="2">
    <source>
        <dbReference type="SAM" id="SignalP"/>
    </source>
</evidence>
<evidence type="ECO:0000313" key="4">
    <source>
        <dbReference type="Proteomes" id="UP000617628"/>
    </source>
</evidence>
<feature type="region of interest" description="Disordered" evidence="1">
    <location>
        <begin position="1416"/>
        <end position="1438"/>
    </location>
</feature>
<dbReference type="InterPro" id="IPR055876">
    <property type="entry name" value="DUF7453"/>
</dbReference>
<dbReference type="EMBL" id="JAENIL010000025">
    <property type="protein sequence ID" value="MBK1878012.1"/>
    <property type="molecule type" value="Genomic_DNA"/>
</dbReference>
<protein>
    <submittedName>
        <fullName evidence="3">Uncharacterized protein</fullName>
    </submittedName>
</protein>
<dbReference type="RefSeq" id="WP_200356226.1">
    <property type="nucleotide sequence ID" value="NZ_JAENIL010000025.1"/>
</dbReference>
<dbReference type="SUPFAM" id="SSF50993">
    <property type="entry name" value="Peptidase/esterase 'gauge' domain"/>
    <property type="match status" value="1"/>
</dbReference>
<keyword evidence="2" id="KW-0732">Signal</keyword>
<evidence type="ECO:0000313" key="3">
    <source>
        <dbReference type="EMBL" id="MBK1878012.1"/>
    </source>
</evidence>
<feature type="compositionally biased region" description="Polar residues" evidence="1">
    <location>
        <begin position="1419"/>
        <end position="1433"/>
    </location>
</feature>
<name>A0A934RWC5_9BACT</name>